<evidence type="ECO:0000256" key="6">
    <source>
        <dbReference type="SAM" id="SignalP"/>
    </source>
</evidence>
<evidence type="ECO:0000256" key="1">
    <source>
        <dbReference type="ARBA" id="ARBA00004196"/>
    </source>
</evidence>
<dbReference type="GO" id="GO:0017004">
    <property type="term" value="P:cytochrome complex assembly"/>
    <property type="evidence" value="ECO:0007669"/>
    <property type="project" value="UniProtKB-KW"/>
</dbReference>
<evidence type="ECO:0000256" key="5">
    <source>
        <dbReference type="ARBA" id="ARBA00023284"/>
    </source>
</evidence>
<dbReference type="SUPFAM" id="SSF52833">
    <property type="entry name" value="Thioredoxin-like"/>
    <property type="match status" value="1"/>
</dbReference>
<dbReference type="Gene3D" id="3.40.30.10">
    <property type="entry name" value="Glutaredoxin"/>
    <property type="match status" value="1"/>
</dbReference>
<dbReference type="Proteomes" id="UP000318331">
    <property type="component" value="Unassembled WGS sequence"/>
</dbReference>
<dbReference type="AlphaFoldDB" id="A0A543HZ67"/>
<dbReference type="PANTHER" id="PTHR42852">
    <property type="entry name" value="THIOL:DISULFIDE INTERCHANGE PROTEIN DSBE"/>
    <property type="match status" value="1"/>
</dbReference>
<feature type="domain" description="Thioredoxin" evidence="7">
    <location>
        <begin position="56"/>
        <end position="202"/>
    </location>
</feature>
<evidence type="ECO:0000313" key="9">
    <source>
        <dbReference type="Proteomes" id="UP000318331"/>
    </source>
</evidence>
<comment type="subcellular location">
    <subcellularLocation>
        <location evidence="1">Cell envelope</location>
    </subcellularLocation>
</comment>
<keyword evidence="6" id="KW-0732">Signal</keyword>
<feature type="chain" id="PRO_5038839099" evidence="6">
    <location>
        <begin position="26"/>
        <end position="204"/>
    </location>
</feature>
<dbReference type="PROSITE" id="PS00194">
    <property type="entry name" value="THIOREDOXIN_1"/>
    <property type="match status" value="1"/>
</dbReference>
<feature type="signal peptide" evidence="6">
    <location>
        <begin position="1"/>
        <end position="25"/>
    </location>
</feature>
<name>A0A543HZ67_9MICO</name>
<evidence type="ECO:0000256" key="4">
    <source>
        <dbReference type="ARBA" id="ARBA00023157"/>
    </source>
</evidence>
<sequence>MNRTSRGLRSAAVIAVMTAVSLSLAGCGAGDSLAQQWNSGGDTGYIGGDGTITEIPEAQRGEPVVFAGTDEKGAAVSSEDFAGSVTVVNFWYAGCAPCRVEAPDLETVHTTFADQGVIFLGVNTRDQSDQAVQFADEFGVTYPSIMDTADNRSVQRAFAGSIPLNAVPTTLVLDTEGRVAVRILGQLQDASILTTLVSDTLAEK</sequence>
<dbReference type="InterPro" id="IPR036249">
    <property type="entry name" value="Thioredoxin-like_sf"/>
</dbReference>
<dbReference type="CDD" id="cd02966">
    <property type="entry name" value="TlpA_like_family"/>
    <property type="match status" value="1"/>
</dbReference>
<keyword evidence="2" id="KW-0201">Cytochrome c-type biogenesis</keyword>
<dbReference type="GO" id="GO:0030313">
    <property type="term" value="C:cell envelope"/>
    <property type="evidence" value="ECO:0007669"/>
    <property type="project" value="UniProtKB-SubCell"/>
</dbReference>
<dbReference type="PANTHER" id="PTHR42852:SF6">
    <property type="entry name" value="THIOL:DISULFIDE INTERCHANGE PROTEIN DSBE"/>
    <property type="match status" value="1"/>
</dbReference>
<reference evidence="8 9" key="1">
    <citation type="submission" date="2019-06" db="EMBL/GenBank/DDBJ databases">
        <title>Sequencing the genomes of 1000 actinobacteria strains.</title>
        <authorList>
            <person name="Klenk H.-P."/>
        </authorList>
    </citation>
    <scope>NUCLEOTIDE SEQUENCE [LARGE SCALE GENOMIC DNA]</scope>
    <source>
        <strain evidence="8 9">DSM 18031</strain>
    </source>
</reference>
<evidence type="ECO:0000259" key="7">
    <source>
        <dbReference type="PROSITE" id="PS51352"/>
    </source>
</evidence>
<dbReference type="InterPro" id="IPR013766">
    <property type="entry name" value="Thioredoxin_domain"/>
</dbReference>
<gene>
    <name evidence="8" type="ORF">FB466_1919</name>
</gene>
<comment type="caution">
    <text evidence="8">The sequence shown here is derived from an EMBL/GenBank/DDBJ whole genome shotgun (WGS) entry which is preliminary data.</text>
</comment>
<dbReference type="RefSeq" id="WP_141917827.1">
    <property type="nucleotide sequence ID" value="NZ_BAAAYS010000015.1"/>
</dbReference>
<dbReference type="EMBL" id="VFPN01000002">
    <property type="protein sequence ID" value="TQM63646.1"/>
    <property type="molecule type" value="Genomic_DNA"/>
</dbReference>
<protein>
    <submittedName>
        <fullName evidence="8">Thiol-disulfide isomerase/thioredoxin</fullName>
    </submittedName>
</protein>
<keyword evidence="3" id="KW-0812">Transmembrane</keyword>
<keyword evidence="9" id="KW-1185">Reference proteome</keyword>
<dbReference type="InterPro" id="IPR000866">
    <property type="entry name" value="AhpC/TSA"/>
</dbReference>
<evidence type="ECO:0000313" key="8">
    <source>
        <dbReference type="EMBL" id="TQM63646.1"/>
    </source>
</evidence>
<dbReference type="GO" id="GO:0016491">
    <property type="term" value="F:oxidoreductase activity"/>
    <property type="evidence" value="ECO:0007669"/>
    <property type="project" value="InterPro"/>
</dbReference>
<organism evidence="8 9">
    <name type="scientific">Klugiella xanthotipulae</name>
    <dbReference type="NCBI Taxonomy" id="244735"/>
    <lineage>
        <taxon>Bacteria</taxon>
        <taxon>Bacillati</taxon>
        <taxon>Actinomycetota</taxon>
        <taxon>Actinomycetes</taxon>
        <taxon>Micrococcales</taxon>
        <taxon>Microbacteriaceae</taxon>
        <taxon>Klugiella</taxon>
    </lineage>
</organism>
<dbReference type="GO" id="GO:0016853">
    <property type="term" value="F:isomerase activity"/>
    <property type="evidence" value="ECO:0007669"/>
    <property type="project" value="UniProtKB-KW"/>
</dbReference>
<keyword evidence="3" id="KW-0735">Signal-anchor</keyword>
<dbReference type="PROSITE" id="PS51352">
    <property type="entry name" value="THIOREDOXIN_2"/>
    <property type="match status" value="1"/>
</dbReference>
<proteinExistence type="predicted"/>
<dbReference type="InterPro" id="IPR017937">
    <property type="entry name" value="Thioredoxin_CS"/>
</dbReference>
<dbReference type="PROSITE" id="PS51257">
    <property type="entry name" value="PROKAR_LIPOPROTEIN"/>
    <property type="match status" value="1"/>
</dbReference>
<dbReference type="InterPro" id="IPR050553">
    <property type="entry name" value="Thioredoxin_ResA/DsbE_sf"/>
</dbReference>
<dbReference type="Pfam" id="PF00578">
    <property type="entry name" value="AhpC-TSA"/>
    <property type="match status" value="1"/>
</dbReference>
<keyword evidence="5" id="KW-0676">Redox-active center</keyword>
<dbReference type="GO" id="GO:0016209">
    <property type="term" value="F:antioxidant activity"/>
    <property type="evidence" value="ECO:0007669"/>
    <property type="project" value="InterPro"/>
</dbReference>
<evidence type="ECO:0000256" key="3">
    <source>
        <dbReference type="ARBA" id="ARBA00022968"/>
    </source>
</evidence>
<dbReference type="OrthoDB" id="9796554at2"/>
<evidence type="ECO:0000256" key="2">
    <source>
        <dbReference type="ARBA" id="ARBA00022748"/>
    </source>
</evidence>
<keyword evidence="4" id="KW-1015">Disulfide bond</keyword>
<keyword evidence="8" id="KW-0413">Isomerase</keyword>
<accession>A0A543HZ67</accession>